<feature type="region of interest" description="Disordered" evidence="3">
    <location>
        <begin position="146"/>
        <end position="229"/>
    </location>
</feature>
<dbReference type="RefSeq" id="XP_007761654.1">
    <property type="nucleotide sequence ID" value="XM_007763464.1"/>
</dbReference>
<feature type="compositionally biased region" description="Acidic residues" evidence="3">
    <location>
        <begin position="159"/>
        <end position="177"/>
    </location>
</feature>
<dbReference type="GeneID" id="19184039"/>
<dbReference type="STRING" id="1182544.W9W6F7"/>
<dbReference type="GO" id="GO:0006364">
    <property type="term" value="P:rRNA processing"/>
    <property type="evidence" value="ECO:0007669"/>
    <property type="project" value="UniProtKB-KW"/>
</dbReference>
<dbReference type="InterPro" id="IPR019398">
    <property type="entry name" value="Pre-rRNA_process_TSR2"/>
</dbReference>
<evidence type="ECO:0000313" key="5">
    <source>
        <dbReference type="Proteomes" id="UP000019473"/>
    </source>
</evidence>
<evidence type="ECO:0000313" key="4">
    <source>
        <dbReference type="EMBL" id="EXJ54139.1"/>
    </source>
</evidence>
<keyword evidence="5" id="KW-1185">Reference proteome</keyword>
<reference evidence="4 5" key="1">
    <citation type="submission" date="2013-03" db="EMBL/GenBank/DDBJ databases">
        <title>The Genome Sequence of Cladophialophora yegresii CBS 114405.</title>
        <authorList>
            <consortium name="The Broad Institute Genomics Platform"/>
            <person name="Cuomo C."/>
            <person name="de Hoog S."/>
            <person name="Gorbushina A."/>
            <person name="Walker B."/>
            <person name="Young S.K."/>
            <person name="Zeng Q."/>
            <person name="Gargeya S."/>
            <person name="Fitzgerald M."/>
            <person name="Haas B."/>
            <person name="Abouelleil A."/>
            <person name="Allen A.W."/>
            <person name="Alvarado L."/>
            <person name="Arachchi H.M."/>
            <person name="Berlin A.M."/>
            <person name="Chapman S.B."/>
            <person name="Gainer-Dewar J."/>
            <person name="Goldberg J."/>
            <person name="Griggs A."/>
            <person name="Gujja S."/>
            <person name="Hansen M."/>
            <person name="Howarth C."/>
            <person name="Imamovic A."/>
            <person name="Ireland A."/>
            <person name="Larimer J."/>
            <person name="McCowan C."/>
            <person name="Murphy C."/>
            <person name="Pearson M."/>
            <person name="Poon T.W."/>
            <person name="Priest M."/>
            <person name="Roberts A."/>
            <person name="Saif S."/>
            <person name="Shea T."/>
            <person name="Sisk P."/>
            <person name="Sykes S."/>
            <person name="Wortman J."/>
            <person name="Nusbaum C."/>
            <person name="Birren B."/>
        </authorList>
    </citation>
    <scope>NUCLEOTIDE SEQUENCE [LARGE SCALE GENOMIC DNA]</scope>
    <source>
        <strain evidence="4 5">CBS 114405</strain>
    </source>
</reference>
<comment type="similarity">
    <text evidence="1">Belongs to the TSR2 family.</text>
</comment>
<dbReference type="VEuPathDB" id="FungiDB:A1O7_09476"/>
<dbReference type="OrthoDB" id="263560at2759"/>
<name>W9W6F7_9EURO</name>
<comment type="caution">
    <text evidence="4">The sequence shown here is derived from an EMBL/GenBank/DDBJ whole genome shotgun (WGS) entry which is preliminary data.</text>
</comment>
<dbReference type="Proteomes" id="UP000019473">
    <property type="component" value="Unassembled WGS sequence"/>
</dbReference>
<feature type="compositionally biased region" description="Basic and acidic residues" evidence="3">
    <location>
        <begin position="178"/>
        <end position="187"/>
    </location>
</feature>
<sequence length="229" mass="25374">MAESNQSTSQQAEPSTPSPNGKAVPSTLSAQIDLLVALHLWSWPALTLAIQNNWGGSAQVSKDKRDWLAGAVSELLTSTPPQLADVGDLEEVLLQVMADEFEVVVDDDSAEEVARGIWSGCAKLVDGDTTGLQALYEKWQERQKKGGEPKVEIVRAEDKEGEETDWDDEDDEDDEDENNWKVDRPDVNMDEAPPLVDIDWMPKKTTKNKPEPEVDEEGFTKVVGKNKKK</sequence>
<evidence type="ECO:0000256" key="3">
    <source>
        <dbReference type="SAM" id="MobiDB-lite"/>
    </source>
</evidence>
<dbReference type="Pfam" id="PF10273">
    <property type="entry name" value="WGG"/>
    <property type="match status" value="1"/>
</dbReference>
<feature type="region of interest" description="Disordered" evidence="3">
    <location>
        <begin position="1"/>
        <end position="24"/>
    </location>
</feature>
<proteinExistence type="inferred from homology"/>
<dbReference type="AlphaFoldDB" id="W9W6F7"/>
<keyword evidence="2" id="KW-0698">rRNA processing</keyword>
<feature type="compositionally biased region" description="Polar residues" evidence="3">
    <location>
        <begin position="1"/>
        <end position="19"/>
    </location>
</feature>
<feature type="compositionally biased region" description="Basic and acidic residues" evidence="3">
    <location>
        <begin position="146"/>
        <end position="158"/>
    </location>
</feature>
<organism evidence="4 5">
    <name type="scientific">Cladophialophora yegresii CBS 114405</name>
    <dbReference type="NCBI Taxonomy" id="1182544"/>
    <lineage>
        <taxon>Eukaryota</taxon>
        <taxon>Fungi</taxon>
        <taxon>Dikarya</taxon>
        <taxon>Ascomycota</taxon>
        <taxon>Pezizomycotina</taxon>
        <taxon>Eurotiomycetes</taxon>
        <taxon>Chaetothyriomycetidae</taxon>
        <taxon>Chaetothyriales</taxon>
        <taxon>Herpotrichiellaceae</taxon>
        <taxon>Cladophialophora</taxon>
    </lineage>
</organism>
<evidence type="ECO:0000256" key="2">
    <source>
        <dbReference type="ARBA" id="ARBA00022552"/>
    </source>
</evidence>
<evidence type="ECO:0008006" key="6">
    <source>
        <dbReference type="Google" id="ProtNLM"/>
    </source>
</evidence>
<accession>W9W6F7</accession>
<gene>
    <name evidence="4" type="ORF">A1O7_09476</name>
</gene>
<dbReference type="PANTHER" id="PTHR21250">
    <property type="entry name" value="PRE-RRNA-PROCESSING PROTEIN TSR2 HOMOLOG"/>
    <property type="match status" value="1"/>
</dbReference>
<protein>
    <recommendedName>
        <fullName evidence="6">Pre-rRNA-processing protein TSR2</fullName>
    </recommendedName>
</protein>
<evidence type="ECO:0000256" key="1">
    <source>
        <dbReference type="ARBA" id="ARBA00006524"/>
    </source>
</evidence>
<dbReference type="HOGENOM" id="CLU_074896_0_2_1"/>
<dbReference type="EMBL" id="AMGW01000007">
    <property type="protein sequence ID" value="EXJ54139.1"/>
    <property type="molecule type" value="Genomic_DNA"/>
</dbReference>
<dbReference type="eggNOG" id="KOG4032">
    <property type="taxonomic scope" value="Eukaryota"/>
</dbReference>